<feature type="compositionally biased region" description="Polar residues" evidence="2">
    <location>
        <begin position="152"/>
        <end position="175"/>
    </location>
</feature>
<feature type="compositionally biased region" description="Polar residues" evidence="2">
    <location>
        <begin position="1"/>
        <end position="20"/>
    </location>
</feature>
<feature type="coiled-coil region" evidence="1">
    <location>
        <begin position="195"/>
        <end position="424"/>
    </location>
</feature>
<dbReference type="Proteomes" id="UP000053257">
    <property type="component" value="Unassembled WGS sequence"/>
</dbReference>
<dbReference type="OrthoDB" id="6088208at2759"/>
<evidence type="ECO:0008006" key="5">
    <source>
        <dbReference type="Google" id="ProtNLM"/>
    </source>
</evidence>
<accession>A0A0C3RQ78</accession>
<feature type="compositionally biased region" description="Polar residues" evidence="2">
    <location>
        <begin position="120"/>
        <end position="133"/>
    </location>
</feature>
<name>A0A0C3RQ78_PHLG1</name>
<evidence type="ECO:0000313" key="4">
    <source>
        <dbReference type="Proteomes" id="UP000053257"/>
    </source>
</evidence>
<evidence type="ECO:0000256" key="2">
    <source>
        <dbReference type="SAM" id="MobiDB-lite"/>
    </source>
</evidence>
<dbReference type="HOGENOM" id="CLU_049220_0_0_1"/>
<protein>
    <recommendedName>
        <fullName evidence="5">SWI5-dependent HO expression protein 3</fullName>
    </recommendedName>
</protein>
<gene>
    <name evidence="3" type="ORF">PHLGIDRAFT_26828</name>
</gene>
<feature type="region of interest" description="Disordered" evidence="2">
    <location>
        <begin position="1"/>
        <end position="175"/>
    </location>
</feature>
<proteinExistence type="predicted"/>
<reference evidence="3 4" key="1">
    <citation type="journal article" date="2014" name="PLoS Genet.">
        <title>Analysis of the Phlebiopsis gigantea genome, transcriptome and secretome provides insight into its pioneer colonization strategies of wood.</title>
        <authorList>
            <person name="Hori C."/>
            <person name="Ishida T."/>
            <person name="Igarashi K."/>
            <person name="Samejima M."/>
            <person name="Suzuki H."/>
            <person name="Master E."/>
            <person name="Ferreira P."/>
            <person name="Ruiz-Duenas F.J."/>
            <person name="Held B."/>
            <person name="Canessa P."/>
            <person name="Larrondo L.F."/>
            <person name="Schmoll M."/>
            <person name="Druzhinina I.S."/>
            <person name="Kubicek C.P."/>
            <person name="Gaskell J.A."/>
            <person name="Kersten P."/>
            <person name="St John F."/>
            <person name="Glasner J."/>
            <person name="Sabat G."/>
            <person name="Splinter BonDurant S."/>
            <person name="Syed K."/>
            <person name="Yadav J."/>
            <person name="Mgbeahuruike A.C."/>
            <person name="Kovalchuk A."/>
            <person name="Asiegbu F.O."/>
            <person name="Lackner G."/>
            <person name="Hoffmeister D."/>
            <person name="Rencoret J."/>
            <person name="Gutierrez A."/>
            <person name="Sun H."/>
            <person name="Lindquist E."/>
            <person name="Barry K."/>
            <person name="Riley R."/>
            <person name="Grigoriev I.V."/>
            <person name="Henrissat B."/>
            <person name="Kues U."/>
            <person name="Berka R.M."/>
            <person name="Martinez A.T."/>
            <person name="Covert S.F."/>
            <person name="Blanchette R.A."/>
            <person name="Cullen D."/>
        </authorList>
    </citation>
    <scope>NUCLEOTIDE SEQUENCE [LARGE SCALE GENOMIC DNA]</scope>
    <source>
        <strain evidence="3 4">11061_1 CR5-6</strain>
    </source>
</reference>
<dbReference type="STRING" id="745531.A0A0C3RQ78"/>
<feature type="compositionally biased region" description="Low complexity" evidence="2">
    <location>
        <begin position="47"/>
        <end position="68"/>
    </location>
</feature>
<sequence>MSTLKHNIRQQQAQLHNLENTILRGPRPLPPGVFNSPPMSPDEFDDPSSSSGRSHSHTPSTSTFPSSPLLKLQRRSSYEVLSGLAGPESNLPLPRPSANGGIFGEEGGIREGIPALSPSKRVSSPTRTLSPSTEHAPAGHARALAEEANDSGLGSSMSSMQPAVSPSRRSSFAPGNTTKVLADLQAGVLNAKHALENTKGQLRLSQRQVSQLTRQSEDLKEVRERLRLENEGLNNVVARKERLLQEVLERARKAEAEVVALKSQLKNETSTSKRTIRDTEAALTESQARAQKCEREYVTLRDSLKGLVASFKTDHDGLREEMRKREDRMRKEAEEVRKKYMKLVEEVKKDREVDGRGMKEVVRLKEESENARREVEESLREEVQRLRTEVDRSNKESEGAIQTAKNLSEELARLRRLMRASGRRAATC</sequence>
<organism evidence="3 4">
    <name type="scientific">Phlebiopsis gigantea (strain 11061_1 CR5-6)</name>
    <name type="common">White-rot fungus</name>
    <name type="synonym">Peniophora gigantea</name>
    <dbReference type="NCBI Taxonomy" id="745531"/>
    <lineage>
        <taxon>Eukaryota</taxon>
        <taxon>Fungi</taxon>
        <taxon>Dikarya</taxon>
        <taxon>Basidiomycota</taxon>
        <taxon>Agaricomycotina</taxon>
        <taxon>Agaricomycetes</taxon>
        <taxon>Polyporales</taxon>
        <taxon>Phanerochaetaceae</taxon>
        <taxon>Phlebiopsis</taxon>
    </lineage>
</organism>
<dbReference type="EMBL" id="KN840729">
    <property type="protein sequence ID" value="KIP01856.1"/>
    <property type="molecule type" value="Genomic_DNA"/>
</dbReference>
<evidence type="ECO:0000313" key="3">
    <source>
        <dbReference type="EMBL" id="KIP01856.1"/>
    </source>
</evidence>
<dbReference type="AlphaFoldDB" id="A0A0C3RQ78"/>
<keyword evidence="4" id="KW-1185">Reference proteome</keyword>
<evidence type="ECO:0000256" key="1">
    <source>
        <dbReference type="SAM" id="Coils"/>
    </source>
</evidence>
<keyword evidence="1" id="KW-0175">Coiled coil</keyword>